<keyword evidence="1" id="KW-0812">Transmembrane</keyword>
<evidence type="ECO:0000313" key="2">
    <source>
        <dbReference type="EMBL" id="GMS84911.1"/>
    </source>
</evidence>
<sequence>MTMPSSELREIMGRTMKELYGMEGEEELECYGISVKSQCEINWKSLLLFAVTFAFIPYSISYTIIVTLMIMIRKRLSSKGDSLSKRTLKLQRQFFVMQLLQRFLPLLILSVPLSIVMYGALTGAQLGFWSLPLTIFVWFCPVVQASVQLRYVRLHSSTSSTPQSSRASV</sequence>
<dbReference type="PANTHER" id="PTHR22943">
    <property type="entry name" value="7-TRANSMEMBRANE DOMAIN RECEPTOR C.ELEGANS"/>
    <property type="match status" value="1"/>
</dbReference>
<dbReference type="AlphaFoldDB" id="A0AAV5SNG1"/>
<gene>
    <name evidence="3" type="ORF">PENTCL1PPCAC_30346</name>
    <name evidence="2" type="ORF">PENTCL1PPCAC_7086</name>
</gene>
<name>A0AAV5SNG1_9BILA</name>
<dbReference type="EMBL" id="BTSX01000024">
    <property type="protein sequence ID" value="GMT08173.1"/>
    <property type="molecule type" value="Genomic_DNA"/>
</dbReference>
<reference evidence="2" key="1">
    <citation type="submission" date="2023-10" db="EMBL/GenBank/DDBJ databases">
        <title>Genome assembly of Pristionchus species.</title>
        <authorList>
            <person name="Yoshida K."/>
            <person name="Sommer R.J."/>
        </authorList>
    </citation>
    <scope>NUCLEOTIDE SEQUENCE</scope>
    <source>
        <strain evidence="2">RS0144</strain>
    </source>
</reference>
<feature type="transmembrane region" description="Helical" evidence="1">
    <location>
        <begin position="93"/>
        <end position="120"/>
    </location>
</feature>
<organism evidence="2 4">
    <name type="scientific">Pristionchus entomophagus</name>
    <dbReference type="NCBI Taxonomy" id="358040"/>
    <lineage>
        <taxon>Eukaryota</taxon>
        <taxon>Metazoa</taxon>
        <taxon>Ecdysozoa</taxon>
        <taxon>Nematoda</taxon>
        <taxon>Chromadorea</taxon>
        <taxon>Rhabditida</taxon>
        <taxon>Rhabditina</taxon>
        <taxon>Diplogasteromorpha</taxon>
        <taxon>Diplogasteroidea</taxon>
        <taxon>Neodiplogasteridae</taxon>
        <taxon>Pristionchus</taxon>
    </lineage>
</organism>
<evidence type="ECO:0008006" key="5">
    <source>
        <dbReference type="Google" id="ProtNLM"/>
    </source>
</evidence>
<comment type="caution">
    <text evidence="2">The sequence shown here is derived from an EMBL/GenBank/DDBJ whole genome shotgun (WGS) entry which is preliminary data.</text>
</comment>
<accession>A0AAV5SNG1</accession>
<evidence type="ECO:0000256" key="1">
    <source>
        <dbReference type="SAM" id="Phobius"/>
    </source>
</evidence>
<keyword evidence="1" id="KW-1133">Transmembrane helix</keyword>
<proteinExistence type="predicted"/>
<feature type="transmembrane region" description="Helical" evidence="1">
    <location>
        <begin position="126"/>
        <end position="147"/>
    </location>
</feature>
<dbReference type="InterPro" id="IPR019428">
    <property type="entry name" value="7TM_GPCR_serpentine_rcpt_Str"/>
</dbReference>
<feature type="non-terminal residue" evidence="2">
    <location>
        <position position="169"/>
    </location>
</feature>
<dbReference type="EMBL" id="BTSX01000002">
    <property type="protein sequence ID" value="GMS84911.1"/>
    <property type="molecule type" value="Genomic_DNA"/>
</dbReference>
<dbReference type="Pfam" id="PF10326">
    <property type="entry name" value="7TM_GPCR_Str"/>
    <property type="match status" value="1"/>
</dbReference>
<keyword evidence="1" id="KW-0472">Membrane</keyword>
<evidence type="ECO:0000313" key="3">
    <source>
        <dbReference type="EMBL" id="GMT08173.1"/>
    </source>
</evidence>
<protein>
    <recommendedName>
        <fullName evidence="5">G protein-coupled receptor</fullName>
    </recommendedName>
</protein>
<feature type="transmembrane region" description="Helical" evidence="1">
    <location>
        <begin position="46"/>
        <end position="72"/>
    </location>
</feature>
<evidence type="ECO:0000313" key="4">
    <source>
        <dbReference type="Proteomes" id="UP001432027"/>
    </source>
</evidence>
<dbReference type="Proteomes" id="UP001432027">
    <property type="component" value="Unassembled WGS sequence"/>
</dbReference>
<dbReference type="PANTHER" id="PTHR22943:SF248">
    <property type="entry name" value="SEVEN TM RECEPTOR"/>
    <property type="match status" value="1"/>
</dbReference>
<keyword evidence="4" id="KW-1185">Reference proteome</keyword>